<dbReference type="Proteomes" id="UP000092377">
    <property type="component" value="Unassembled WGS sequence"/>
</dbReference>
<gene>
    <name evidence="1" type="ORF">AYY18_06115</name>
</gene>
<organism evidence="1 2">
    <name type="scientific">Morganella psychrotolerans</name>
    <dbReference type="NCBI Taxonomy" id="368603"/>
    <lineage>
        <taxon>Bacteria</taxon>
        <taxon>Pseudomonadati</taxon>
        <taxon>Pseudomonadota</taxon>
        <taxon>Gammaproteobacteria</taxon>
        <taxon>Enterobacterales</taxon>
        <taxon>Morganellaceae</taxon>
        <taxon>Morganella</taxon>
    </lineage>
</organism>
<dbReference type="AlphaFoldDB" id="A0A1B8HFE0"/>
<sequence>MSKYSNLWQVLGETLCKHHRLDHSRFIEGYEAESTIRKKAHFLFLLEIALFEYRKNEVGIWFKQSPEATLHSFVYSKTGMLPDKFDKLTNNAKLIVLHKPLTELELPEAAQTYLSILEEPAVSDNFEIDPFEGWTLGTGWLFLRRE</sequence>
<dbReference type="NCBIfam" id="NF033230">
    <property type="entry name" value="phage_region_01"/>
    <property type="match status" value="1"/>
</dbReference>
<dbReference type="InterPro" id="IPR059241">
    <property type="entry name" value="SfIV_phage_associated"/>
</dbReference>
<dbReference type="EMBL" id="LZEY01000023">
    <property type="protein sequence ID" value="OBU07790.1"/>
    <property type="molecule type" value="Genomic_DNA"/>
</dbReference>
<keyword evidence="2" id="KW-1185">Reference proteome</keyword>
<comment type="caution">
    <text evidence="1">The sequence shown here is derived from an EMBL/GenBank/DDBJ whole genome shotgun (WGS) entry which is preliminary data.</text>
</comment>
<name>A0A1B8HFE0_9GAMM</name>
<protein>
    <submittedName>
        <fullName evidence="1">Uncharacterized protein</fullName>
    </submittedName>
</protein>
<proteinExistence type="predicted"/>
<evidence type="ECO:0000313" key="1">
    <source>
        <dbReference type="EMBL" id="OBU07790.1"/>
    </source>
</evidence>
<dbReference type="OrthoDB" id="6471118at2"/>
<accession>A0A1B8HFE0</accession>
<dbReference type="RefSeq" id="WP_067403069.1">
    <property type="nucleotide sequence ID" value="NZ_LZEY01000023.1"/>
</dbReference>
<reference evidence="2" key="1">
    <citation type="submission" date="2016-06" db="EMBL/GenBank/DDBJ databases">
        <authorList>
            <person name="Butler K."/>
        </authorList>
    </citation>
    <scope>NUCLEOTIDE SEQUENCE [LARGE SCALE GENOMIC DNA]</scope>
    <source>
        <strain evidence="2">GCSL-Mp20</strain>
    </source>
</reference>
<evidence type="ECO:0000313" key="2">
    <source>
        <dbReference type="Proteomes" id="UP000092377"/>
    </source>
</evidence>